<name>A0A6M3JHG0_9ZZZZ</name>
<dbReference type="EMBL" id="MT141693">
    <property type="protein sequence ID" value="QJA69296.1"/>
    <property type="molecule type" value="Genomic_DNA"/>
</dbReference>
<dbReference type="AlphaFoldDB" id="A0A6M3JHG0"/>
<gene>
    <name evidence="1" type="ORF">MM415A04822_0011</name>
</gene>
<evidence type="ECO:0000313" key="1">
    <source>
        <dbReference type="EMBL" id="QJA69296.1"/>
    </source>
</evidence>
<accession>A0A6M3JHG0</accession>
<sequence>MNKHLKIILTKMCKDVGADYTKINFKKKNWYWDYEWTTNKEQKFKLWLINYIKNNKEARNYLMSISSTNKKFLEKFANEFIMNYGWKIC</sequence>
<protein>
    <submittedName>
        <fullName evidence="1">Uncharacterized protein</fullName>
    </submittedName>
</protein>
<reference evidence="1" key="1">
    <citation type="submission" date="2020-03" db="EMBL/GenBank/DDBJ databases">
        <title>The deep terrestrial virosphere.</title>
        <authorList>
            <person name="Holmfeldt K."/>
            <person name="Nilsson E."/>
            <person name="Simone D."/>
            <person name="Lopez-Fernandez M."/>
            <person name="Wu X."/>
            <person name="de Brujin I."/>
            <person name="Lundin D."/>
            <person name="Andersson A."/>
            <person name="Bertilsson S."/>
            <person name="Dopson M."/>
        </authorList>
    </citation>
    <scope>NUCLEOTIDE SEQUENCE</scope>
    <source>
        <strain evidence="1">MM415A04822</strain>
    </source>
</reference>
<organism evidence="1">
    <name type="scientific">viral metagenome</name>
    <dbReference type="NCBI Taxonomy" id="1070528"/>
    <lineage>
        <taxon>unclassified sequences</taxon>
        <taxon>metagenomes</taxon>
        <taxon>organismal metagenomes</taxon>
    </lineage>
</organism>
<proteinExistence type="predicted"/>